<gene>
    <name evidence="8" type="ORF">BOX15_Mlig016974g2</name>
</gene>
<dbReference type="OrthoDB" id="185659at2759"/>
<sequence>MSHFLQPGDLAPPFRSQAVKNGEIVSDFTLEDAMRDAQYLLLVFYPSDFTFVCPTEVQQFADKWTELTEQLKCSTVCCSTDSAFTHLAWLKAPKSERGLGWTAEQAAAGFPVLLSDRTHEIAEAYGVLAPDAGASYRATFLVGPDRRICQASISDMPVGRSVEEAVRLLTEMRAGGGGSLNGGSGGPTGGRVSRRVGRSASSCSRPRLPDPGQQPLMQQRQQPQQPQFRCQSQQQQQYQPAAAMDPYPAASMASGAPFPAAVQSAAVVSGGGGGGGGVGGSGYQCEPQSFNVGQPVCSNLAVEAANLERQAAMLRVRDSEDRLAWMLAETERLRSEAERIRADTERLKNEARRREAEAERVMSCHSACQTVSSSSAAPVSAVSGSGGIAAMTPARAATAGAVDDCSWSTTGMLGAGGGPGYSAGVSQGYRPPPPPPPTQQQPQQQQAMAQSQQLYHHCQPTTAAVVSLGGMCQQQQPQQLRQQQAQLQQQQQQQQQAKSHICRRSSNVVASHIGHKC</sequence>
<evidence type="ECO:0000313" key="8">
    <source>
        <dbReference type="EMBL" id="PAA84736.1"/>
    </source>
</evidence>
<dbReference type="EMBL" id="NIVC01000363">
    <property type="protein sequence ID" value="PAA84736.1"/>
    <property type="molecule type" value="Genomic_DNA"/>
</dbReference>
<keyword evidence="3" id="KW-0560">Oxidoreductase</keyword>
<keyword evidence="5" id="KW-0175">Coiled coil</keyword>
<dbReference type="GO" id="GO:0006979">
    <property type="term" value="P:response to oxidative stress"/>
    <property type="evidence" value="ECO:0007669"/>
    <property type="project" value="TreeGrafter"/>
</dbReference>
<dbReference type="InterPro" id="IPR036249">
    <property type="entry name" value="Thioredoxin-like_sf"/>
</dbReference>
<dbReference type="GO" id="GO:0005829">
    <property type="term" value="C:cytosol"/>
    <property type="evidence" value="ECO:0007669"/>
    <property type="project" value="TreeGrafter"/>
</dbReference>
<evidence type="ECO:0000256" key="6">
    <source>
        <dbReference type="SAM" id="MobiDB-lite"/>
    </source>
</evidence>
<name>A0A267GFG3_9PLAT</name>
<feature type="compositionally biased region" description="Low complexity" evidence="6">
    <location>
        <begin position="440"/>
        <end position="453"/>
    </location>
</feature>
<dbReference type="InterPro" id="IPR050217">
    <property type="entry name" value="Peroxiredoxin"/>
</dbReference>
<feature type="compositionally biased region" description="Gly residues" evidence="6">
    <location>
        <begin position="174"/>
        <end position="189"/>
    </location>
</feature>
<dbReference type="GO" id="GO:0008379">
    <property type="term" value="F:thioredoxin peroxidase activity"/>
    <property type="evidence" value="ECO:0007669"/>
    <property type="project" value="TreeGrafter"/>
</dbReference>
<dbReference type="Proteomes" id="UP000215902">
    <property type="component" value="Unassembled WGS sequence"/>
</dbReference>
<accession>A0A267GFG3</accession>
<dbReference type="PANTHER" id="PTHR10681">
    <property type="entry name" value="THIOREDOXIN PEROXIDASE"/>
    <property type="match status" value="1"/>
</dbReference>
<feature type="region of interest" description="Disordered" evidence="6">
    <location>
        <begin position="173"/>
        <end position="243"/>
    </location>
</feature>
<dbReference type="GO" id="GO:0042744">
    <property type="term" value="P:hydrogen peroxide catabolic process"/>
    <property type="evidence" value="ECO:0007669"/>
    <property type="project" value="TreeGrafter"/>
</dbReference>
<dbReference type="InterPro" id="IPR013766">
    <property type="entry name" value="Thioredoxin_domain"/>
</dbReference>
<evidence type="ECO:0000256" key="4">
    <source>
        <dbReference type="ARBA" id="ARBA00049091"/>
    </source>
</evidence>
<feature type="region of interest" description="Disordered" evidence="6">
    <location>
        <begin position="418"/>
        <end position="454"/>
    </location>
</feature>
<dbReference type="InterPro" id="IPR000866">
    <property type="entry name" value="AhpC/TSA"/>
</dbReference>
<feature type="coiled-coil region" evidence="5">
    <location>
        <begin position="297"/>
        <end position="361"/>
    </location>
</feature>
<feature type="compositionally biased region" description="Low complexity" evidence="6">
    <location>
        <begin position="198"/>
        <end position="240"/>
    </location>
</feature>
<protein>
    <recommendedName>
        <fullName evidence="2">thioredoxin-dependent peroxiredoxin</fullName>
        <ecNumber evidence="2">1.11.1.24</ecNumber>
    </recommendedName>
</protein>
<evidence type="ECO:0000313" key="9">
    <source>
        <dbReference type="Proteomes" id="UP000215902"/>
    </source>
</evidence>
<dbReference type="PROSITE" id="PS51352">
    <property type="entry name" value="THIOREDOXIN_2"/>
    <property type="match status" value="1"/>
</dbReference>
<feature type="compositionally biased region" description="Pro residues" evidence="6">
    <location>
        <begin position="430"/>
        <end position="439"/>
    </location>
</feature>
<comment type="similarity">
    <text evidence="1">Belongs to the peroxiredoxin family. AhpC/Prx1 subfamily.</text>
</comment>
<organism evidence="8 9">
    <name type="scientific">Macrostomum lignano</name>
    <dbReference type="NCBI Taxonomy" id="282301"/>
    <lineage>
        <taxon>Eukaryota</taxon>
        <taxon>Metazoa</taxon>
        <taxon>Spiralia</taxon>
        <taxon>Lophotrochozoa</taxon>
        <taxon>Platyhelminthes</taxon>
        <taxon>Rhabditophora</taxon>
        <taxon>Macrostomorpha</taxon>
        <taxon>Macrostomida</taxon>
        <taxon>Macrostomidae</taxon>
        <taxon>Macrostomum</taxon>
    </lineage>
</organism>
<comment type="catalytic activity">
    <reaction evidence="4">
        <text>a hydroperoxide + [thioredoxin]-dithiol = an alcohol + [thioredoxin]-disulfide + H2O</text>
        <dbReference type="Rhea" id="RHEA:62620"/>
        <dbReference type="Rhea" id="RHEA-COMP:10698"/>
        <dbReference type="Rhea" id="RHEA-COMP:10700"/>
        <dbReference type="ChEBI" id="CHEBI:15377"/>
        <dbReference type="ChEBI" id="CHEBI:29950"/>
        <dbReference type="ChEBI" id="CHEBI:30879"/>
        <dbReference type="ChEBI" id="CHEBI:35924"/>
        <dbReference type="ChEBI" id="CHEBI:50058"/>
        <dbReference type="EC" id="1.11.1.24"/>
    </reaction>
</comment>
<dbReference type="AlphaFoldDB" id="A0A267GFG3"/>
<evidence type="ECO:0000256" key="1">
    <source>
        <dbReference type="ARBA" id="ARBA00009796"/>
    </source>
</evidence>
<dbReference type="EC" id="1.11.1.24" evidence="2"/>
<dbReference type="GO" id="GO:0045454">
    <property type="term" value="P:cell redox homeostasis"/>
    <property type="evidence" value="ECO:0007669"/>
    <property type="project" value="TreeGrafter"/>
</dbReference>
<dbReference type="GO" id="GO:0033554">
    <property type="term" value="P:cellular response to stress"/>
    <property type="evidence" value="ECO:0007669"/>
    <property type="project" value="TreeGrafter"/>
</dbReference>
<dbReference type="SUPFAM" id="SSF52833">
    <property type="entry name" value="Thioredoxin-like"/>
    <property type="match status" value="1"/>
</dbReference>
<dbReference type="Pfam" id="PF00578">
    <property type="entry name" value="AhpC-TSA"/>
    <property type="match status" value="1"/>
</dbReference>
<evidence type="ECO:0000256" key="5">
    <source>
        <dbReference type="SAM" id="Coils"/>
    </source>
</evidence>
<dbReference type="PANTHER" id="PTHR10681:SF128">
    <property type="entry name" value="THIOREDOXIN-DEPENDENT PEROXIDE REDUCTASE, MITOCHONDRIAL"/>
    <property type="match status" value="1"/>
</dbReference>
<reference evidence="8 9" key="1">
    <citation type="submission" date="2017-06" db="EMBL/GenBank/DDBJ databases">
        <title>A platform for efficient transgenesis in Macrostomum lignano, a flatworm model organism for stem cell research.</title>
        <authorList>
            <person name="Berezikov E."/>
        </authorList>
    </citation>
    <scope>NUCLEOTIDE SEQUENCE [LARGE SCALE GENOMIC DNA]</scope>
    <source>
        <strain evidence="8">DV1</strain>
        <tissue evidence="8">Whole organism</tissue>
    </source>
</reference>
<evidence type="ECO:0000256" key="3">
    <source>
        <dbReference type="ARBA" id="ARBA00023002"/>
    </source>
</evidence>
<proteinExistence type="inferred from homology"/>
<comment type="caution">
    <text evidence="8">The sequence shown here is derived from an EMBL/GenBank/DDBJ whole genome shotgun (WGS) entry which is preliminary data.</text>
</comment>
<evidence type="ECO:0000256" key="2">
    <source>
        <dbReference type="ARBA" id="ARBA00013017"/>
    </source>
</evidence>
<dbReference type="STRING" id="282301.A0A267GFG3"/>
<evidence type="ECO:0000259" key="7">
    <source>
        <dbReference type="PROSITE" id="PS51352"/>
    </source>
</evidence>
<dbReference type="Gene3D" id="3.40.30.10">
    <property type="entry name" value="Glutaredoxin"/>
    <property type="match status" value="1"/>
</dbReference>
<keyword evidence="9" id="KW-1185">Reference proteome</keyword>
<feature type="domain" description="Thioredoxin" evidence="7">
    <location>
        <begin position="5"/>
        <end position="174"/>
    </location>
</feature>